<dbReference type="PANTHER" id="PTHR33221">
    <property type="entry name" value="WINGED HELIX-TURN-HELIX TRANSCRIPTIONAL REGULATOR, RRF2 FAMILY"/>
    <property type="match status" value="1"/>
</dbReference>
<dbReference type="PANTHER" id="PTHR33221:SF4">
    <property type="entry name" value="HTH-TYPE TRANSCRIPTIONAL REPRESSOR NSRR"/>
    <property type="match status" value="1"/>
</dbReference>
<dbReference type="InterPro" id="IPR036390">
    <property type="entry name" value="WH_DNA-bd_sf"/>
</dbReference>
<organism evidence="2 3">
    <name type="scientific">Comamonas aquatica</name>
    <dbReference type="NCBI Taxonomy" id="225991"/>
    <lineage>
        <taxon>Bacteria</taxon>
        <taxon>Pseudomonadati</taxon>
        <taxon>Pseudomonadota</taxon>
        <taxon>Betaproteobacteria</taxon>
        <taxon>Burkholderiales</taxon>
        <taxon>Comamonadaceae</taxon>
        <taxon>Comamonas</taxon>
    </lineage>
</organism>
<dbReference type="InterPro" id="IPR000944">
    <property type="entry name" value="Tscrpt_reg_Rrf2"/>
</dbReference>
<reference evidence="2" key="1">
    <citation type="submission" date="2020-05" db="EMBL/GenBank/DDBJ databases">
        <authorList>
            <person name="Delgado-Blas J."/>
        </authorList>
    </citation>
    <scope>NUCLEOTIDE SEQUENCE</scope>
    <source>
        <strain evidence="2">BB1454</strain>
    </source>
</reference>
<accession>A0AA35GI07</accession>
<keyword evidence="1" id="KW-0238">DNA-binding</keyword>
<dbReference type="AlphaFoldDB" id="A0AA35GI07"/>
<dbReference type="GO" id="GO:0005829">
    <property type="term" value="C:cytosol"/>
    <property type="evidence" value="ECO:0007669"/>
    <property type="project" value="TreeGrafter"/>
</dbReference>
<protein>
    <submittedName>
        <fullName evidence="2">HTH-type transcriptional repressor NsrR</fullName>
    </submittedName>
</protein>
<dbReference type="Proteomes" id="UP000834458">
    <property type="component" value="Unassembled WGS sequence"/>
</dbReference>
<dbReference type="PROSITE" id="PS51197">
    <property type="entry name" value="HTH_RRF2_2"/>
    <property type="match status" value="1"/>
</dbReference>
<proteinExistence type="predicted"/>
<evidence type="ECO:0000313" key="2">
    <source>
        <dbReference type="EMBL" id="CAB5687381.1"/>
    </source>
</evidence>
<dbReference type="GO" id="GO:0003700">
    <property type="term" value="F:DNA-binding transcription factor activity"/>
    <property type="evidence" value="ECO:0007669"/>
    <property type="project" value="TreeGrafter"/>
</dbReference>
<name>A0AA35GI07_9BURK</name>
<evidence type="ECO:0000313" key="3">
    <source>
        <dbReference type="Proteomes" id="UP000834458"/>
    </source>
</evidence>
<dbReference type="EMBL" id="CAHPSC010000021">
    <property type="protein sequence ID" value="CAB5687381.1"/>
    <property type="molecule type" value="Genomic_DNA"/>
</dbReference>
<dbReference type="Gene3D" id="1.10.10.10">
    <property type="entry name" value="Winged helix-like DNA-binding domain superfamily/Winged helix DNA-binding domain"/>
    <property type="match status" value="1"/>
</dbReference>
<evidence type="ECO:0000256" key="1">
    <source>
        <dbReference type="ARBA" id="ARBA00023125"/>
    </source>
</evidence>
<dbReference type="Pfam" id="PF02082">
    <property type="entry name" value="Rrf2"/>
    <property type="match status" value="1"/>
</dbReference>
<dbReference type="SUPFAM" id="SSF46785">
    <property type="entry name" value="Winged helix' DNA-binding domain"/>
    <property type="match status" value="1"/>
</dbReference>
<sequence length="167" mass="18104">MLTSAPENPSPSNAGLTKMRLTTLTDYALRVLIYTGAHSERLCTISEIAKAFDISQAHLMKVSQLLAQQGWITTVRGKNGGLHLSKSPQEIPLGAVVRSIEPDFNLVECLGPNNHCRLTGGCALTCILNGALKAFWQHLDCYTLADVIARPGLPVLAQWTQPIAISR</sequence>
<gene>
    <name evidence="2" type="primary">nsrR</name>
    <name evidence="2" type="ORF">GHA_01786</name>
</gene>
<dbReference type="GO" id="GO:0003677">
    <property type="term" value="F:DNA binding"/>
    <property type="evidence" value="ECO:0007669"/>
    <property type="project" value="UniProtKB-KW"/>
</dbReference>
<dbReference type="InterPro" id="IPR036388">
    <property type="entry name" value="WH-like_DNA-bd_sf"/>
</dbReference>
<dbReference type="NCBIfam" id="TIGR00738">
    <property type="entry name" value="rrf2_super"/>
    <property type="match status" value="1"/>
</dbReference>
<comment type="caution">
    <text evidence="2">The sequence shown here is derived from an EMBL/GenBank/DDBJ whole genome shotgun (WGS) entry which is preliminary data.</text>
</comment>